<feature type="transmembrane region" description="Helical" evidence="1">
    <location>
        <begin position="39"/>
        <end position="60"/>
    </location>
</feature>
<comment type="caution">
    <text evidence="2">The sequence shown here is derived from an EMBL/GenBank/DDBJ whole genome shotgun (WGS) entry which is preliminary data.</text>
</comment>
<dbReference type="RefSeq" id="WP_323259396.1">
    <property type="nucleotide sequence ID" value="NZ_JAYGIE010000004.1"/>
</dbReference>
<sequence length="135" mass="15419">MKNLLFNLGLATLSTHELDAVTQSEWHLLYILNNLPEQIAADTFVVLHVPLFTIIFWLGFNENLKVKKWARIIFSLFLIIHVGLHKALENHPLYTFNSLISKCLIFGAGLIGLLYLIALIGETYYTKTETKNSMN</sequence>
<keyword evidence="3" id="KW-1185">Reference proteome</keyword>
<accession>A0ABU5TDL7</accession>
<keyword evidence="1" id="KW-0472">Membrane</keyword>
<reference evidence="2 3" key="1">
    <citation type="submission" date="2023-12" db="EMBL/GenBank/DDBJ databases">
        <title>Baltic Sea Cyanobacteria.</title>
        <authorList>
            <person name="Delbaje E."/>
            <person name="Fewer D.P."/>
            <person name="Shishido T.K."/>
        </authorList>
    </citation>
    <scope>NUCLEOTIDE SEQUENCE [LARGE SCALE GENOMIC DNA]</scope>
    <source>
        <strain evidence="2 3">UHCC 0370</strain>
    </source>
</reference>
<dbReference type="InterPro" id="IPR046559">
    <property type="entry name" value="DUF6713"/>
</dbReference>
<protein>
    <submittedName>
        <fullName evidence="2">DUF6713 family protein</fullName>
    </submittedName>
</protein>
<keyword evidence="1" id="KW-1133">Transmembrane helix</keyword>
<feature type="transmembrane region" description="Helical" evidence="1">
    <location>
        <begin position="69"/>
        <end position="87"/>
    </location>
</feature>
<proteinExistence type="predicted"/>
<dbReference type="Pfam" id="PF20460">
    <property type="entry name" value="DUF6713"/>
    <property type="match status" value="1"/>
</dbReference>
<organism evidence="2 3">
    <name type="scientific">Pseudanabaena galeata UHCC 0370</name>
    <dbReference type="NCBI Taxonomy" id="3110310"/>
    <lineage>
        <taxon>Bacteria</taxon>
        <taxon>Bacillati</taxon>
        <taxon>Cyanobacteriota</taxon>
        <taxon>Cyanophyceae</taxon>
        <taxon>Pseudanabaenales</taxon>
        <taxon>Pseudanabaenaceae</taxon>
        <taxon>Pseudanabaena</taxon>
    </lineage>
</organism>
<feature type="transmembrane region" description="Helical" evidence="1">
    <location>
        <begin position="99"/>
        <end position="125"/>
    </location>
</feature>
<gene>
    <name evidence="2" type="ORF">VB774_01915</name>
</gene>
<evidence type="ECO:0000313" key="3">
    <source>
        <dbReference type="Proteomes" id="UP001301388"/>
    </source>
</evidence>
<dbReference type="Proteomes" id="UP001301388">
    <property type="component" value="Unassembled WGS sequence"/>
</dbReference>
<evidence type="ECO:0000313" key="2">
    <source>
        <dbReference type="EMBL" id="MEA5476364.1"/>
    </source>
</evidence>
<keyword evidence="1" id="KW-0812">Transmembrane</keyword>
<dbReference type="EMBL" id="JAYGIE010000004">
    <property type="protein sequence ID" value="MEA5476364.1"/>
    <property type="molecule type" value="Genomic_DNA"/>
</dbReference>
<evidence type="ECO:0000256" key="1">
    <source>
        <dbReference type="SAM" id="Phobius"/>
    </source>
</evidence>
<name>A0ABU5TDL7_9CYAN</name>